<proteinExistence type="predicted"/>
<accession>A0A6P8H918</accession>
<evidence type="ECO:0000313" key="1">
    <source>
        <dbReference type="Proteomes" id="UP000515163"/>
    </source>
</evidence>
<sequence length="159" mass="18207">MAMQDCIADIRRWMQADRLKLNDEKTEFIVIGTKQQLAKVSVESLCVGNETNAPSDKVKNLGCWFDTHLKMDSHINNCCRAASFHLFNIRRIRKFLSYDTVQTLANALLTSRLDYCNSLLYALPANQLCKLQRVQNAAARLICNISRFDHITPALHKLH</sequence>
<reference evidence="2" key="1">
    <citation type="submission" date="2025-08" db="UniProtKB">
        <authorList>
            <consortium name="RefSeq"/>
        </authorList>
    </citation>
    <scope>IDENTIFICATION</scope>
    <source>
        <tissue evidence="2">Tentacle</tissue>
    </source>
</reference>
<dbReference type="OrthoDB" id="8939918at2759"/>
<dbReference type="Proteomes" id="UP000515163">
    <property type="component" value="Unplaced"/>
</dbReference>
<name>A0A6P8H918_ACTTE</name>
<evidence type="ECO:0000313" key="2">
    <source>
        <dbReference type="RefSeq" id="XP_031552021.1"/>
    </source>
</evidence>
<keyword evidence="1" id="KW-1185">Reference proteome</keyword>
<dbReference type="KEGG" id="aten:116289266"/>
<dbReference type="RefSeq" id="XP_031552021.1">
    <property type="nucleotide sequence ID" value="XM_031696161.1"/>
</dbReference>
<dbReference type="GeneID" id="116289266"/>
<gene>
    <name evidence="2" type="primary">LOC116289266</name>
</gene>
<organism evidence="1 2">
    <name type="scientific">Actinia tenebrosa</name>
    <name type="common">Australian red waratah sea anemone</name>
    <dbReference type="NCBI Taxonomy" id="6105"/>
    <lineage>
        <taxon>Eukaryota</taxon>
        <taxon>Metazoa</taxon>
        <taxon>Cnidaria</taxon>
        <taxon>Anthozoa</taxon>
        <taxon>Hexacorallia</taxon>
        <taxon>Actiniaria</taxon>
        <taxon>Actiniidae</taxon>
        <taxon>Actinia</taxon>
    </lineage>
</organism>
<protein>
    <submittedName>
        <fullName evidence="2">Uncharacterized protein LOC116289266</fullName>
    </submittedName>
</protein>
<dbReference type="InParanoid" id="A0A6P8H918"/>
<dbReference type="AlphaFoldDB" id="A0A6P8H918"/>
<dbReference type="PANTHER" id="PTHR33332">
    <property type="entry name" value="REVERSE TRANSCRIPTASE DOMAIN-CONTAINING PROTEIN"/>
    <property type="match status" value="1"/>
</dbReference>